<feature type="region of interest" description="Disordered" evidence="1">
    <location>
        <begin position="240"/>
        <end position="273"/>
    </location>
</feature>
<dbReference type="Proteomes" id="UP000467249">
    <property type="component" value="Chromosome"/>
</dbReference>
<evidence type="ECO:0008006" key="4">
    <source>
        <dbReference type="Google" id="ProtNLM"/>
    </source>
</evidence>
<feature type="compositionally biased region" description="Low complexity" evidence="1">
    <location>
        <begin position="245"/>
        <end position="270"/>
    </location>
</feature>
<feature type="compositionally biased region" description="Polar residues" evidence="1">
    <location>
        <begin position="69"/>
        <end position="78"/>
    </location>
</feature>
<evidence type="ECO:0000313" key="2">
    <source>
        <dbReference type="EMBL" id="BBZ75699.1"/>
    </source>
</evidence>
<reference evidence="2 3" key="1">
    <citation type="journal article" date="2019" name="Emerg. Microbes Infect.">
        <title>Comprehensive subspecies identification of 175 nontuberculous mycobacteria species based on 7547 genomic profiles.</title>
        <authorList>
            <person name="Matsumoto Y."/>
            <person name="Kinjo T."/>
            <person name="Motooka D."/>
            <person name="Nabeya D."/>
            <person name="Jung N."/>
            <person name="Uechi K."/>
            <person name="Horii T."/>
            <person name="Iida T."/>
            <person name="Fujita J."/>
            <person name="Nakamura S."/>
        </authorList>
    </citation>
    <scope>NUCLEOTIDE SEQUENCE [LARGE SCALE GENOMIC DNA]</scope>
    <source>
        <strain evidence="2 3">JCM 30275</strain>
    </source>
</reference>
<feature type="region of interest" description="Disordered" evidence="1">
    <location>
        <begin position="47"/>
        <end position="189"/>
    </location>
</feature>
<organism evidence="2 3">
    <name type="scientific">Mycolicibacterium anyangense</name>
    <dbReference type="NCBI Taxonomy" id="1431246"/>
    <lineage>
        <taxon>Bacteria</taxon>
        <taxon>Bacillati</taxon>
        <taxon>Actinomycetota</taxon>
        <taxon>Actinomycetes</taxon>
        <taxon>Mycobacteriales</taxon>
        <taxon>Mycobacteriaceae</taxon>
        <taxon>Mycolicibacterium</taxon>
    </lineage>
</organism>
<dbReference type="NCBIfam" id="TIGR01965">
    <property type="entry name" value="VCBS_repeat"/>
    <property type="match status" value="1"/>
</dbReference>
<proteinExistence type="predicted"/>
<name>A0A6N4W3X9_9MYCO</name>
<dbReference type="KEGG" id="many:MANY_10360"/>
<evidence type="ECO:0000313" key="3">
    <source>
        <dbReference type="Proteomes" id="UP000467249"/>
    </source>
</evidence>
<dbReference type="EMBL" id="AP022620">
    <property type="protein sequence ID" value="BBZ75699.1"/>
    <property type="molecule type" value="Genomic_DNA"/>
</dbReference>
<gene>
    <name evidence="2" type="ORF">MANY_10360</name>
</gene>
<feature type="compositionally biased region" description="Basic residues" evidence="1">
    <location>
        <begin position="8"/>
        <end position="19"/>
    </location>
</feature>
<feature type="compositionally biased region" description="Low complexity" evidence="1">
    <location>
        <begin position="148"/>
        <end position="189"/>
    </location>
</feature>
<dbReference type="Pfam" id="PF17963">
    <property type="entry name" value="Big_9"/>
    <property type="match status" value="1"/>
</dbReference>
<dbReference type="AlphaFoldDB" id="A0A6N4W3X9"/>
<evidence type="ECO:0000256" key="1">
    <source>
        <dbReference type="SAM" id="MobiDB-lite"/>
    </source>
</evidence>
<feature type="compositionally biased region" description="Low complexity" evidence="1">
    <location>
        <begin position="47"/>
        <end position="64"/>
    </location>
</feature>
<keyword evidence="3" id="KW-1185">Reference proteome</keyword>
<accession>A0A6N4W3X9</accession>
<feature type="compositionally biased region" description="Low complexity" evidence="1">
    <location>
        <begin position="112"/>
        <end position="133"/>
    </location>
</feature>
<protein>
    <recommendedName>
        <fullName evidence="4">Cadherin domain-containing protein</fullName>
    </recommendedName>
</protein>
<feature type="region of interest" description="Disordered" evidence="1">
    <location>
        <begin position="1"/>
        <end position="26"/>
    </location>
</feature>
<dbReference type="InterPro" id="IPR010221">
    <property type="entry name" value="VCBS_dom"/>
</dbReference>
<sequence length="1175" mass="117844">MAAASPRNPRRTKGRHRKPSNLDNANCAQWLRVGTVGIGLGAAIASGQAVASAAPDDSSGSGPAKEAADTSTSSASPQAGTTGGTPKKAGPKRPPTTKVSGQSADGDTDATGGSKADSSPGAADADNSAAASATKRTEPQVKAKPRKISGIDAAASAGSAPAKSAATAGDADTAPASVPAGTAAPSSPVTVSTVPAAAAVTATVSAGSVSAPGIFADVIDALNGLGHGLEESLASAVRQARSSKTAQAPSATTTSAAPPTTSTTTTATATGGVAPNAPKAAAVTPISPQDAVATLTAAYSANNSDELIREAFQAGLKTTDLLTIVLAPVINAINLIGDLSELSGAVFRRDGVDVADEIGDVTRDLIGMVPVVGQPIASALYNLTAPPGAAATEKALAAAAAAPAAAGAPAVGTAEWYFQGALAWAVNRLAGWPGTPQKFIDITNYQTDQTLDQADTQLQSLIDNAIAGSPARWVPDLLGIFGMFFQSAIPGYTFTNTLNAWGDFLNRIVPPFTIASGAGTFGIITPYKIMGAAVAGTATVLADMLNGVYDPAQWEIDVIKATTGATVTRSDLTDQTSLTTKIAASVTLGDGGAFSHPERAWSITLPTWTAQQVNPFTVVAYVALVGIYKRFQEMAALQNYTLSTTYDSWLYTLNLGGVSSQSEYAAGTFHAVDQQGRTVDFFGVSQGGTYTSQGGGLVTINTADGGFTYTNTLPGAAFFHRATSENPDDRYDTVYIPVKSADGVQYTLPFKIQIINGTNAAPTATSTAGSGDGLGVVRGTVSGSDSDGDTLKYTLVGSSVNGLTGNSGYTKNGSGNGGIVTLNQNTGAFTYASSATAGSTQSFQVQVTDGHGGSTVQTVTVTNNASITPANVNTSTQNVVTGSVPVPSGDSGMFTSYALGTAPSKGTVTSFDPVTGAFTYVRNSGLGHTTPPGDVVTVLATDANGRTVTLNLAVTPTVANASPTVTLTTAPTVGTLSGTTQTSTGKVTYSDPDGDAAVWPSSVTTARGGTVTFAADGTFTYTSNLSTAARHAAAKVGAAGTTYNGVALAAYEDAFTVTVGDGYGGTAQTTVKVPIYAINAAPTTSGSLGSLIKNVTTVGAADGDGDSLSYTISSGSWTGTLSLYTGTIWGPSIPVSLTVKDGYYKVTNGVVDTTKAGVIRTWSSSGSGTQTDAPA</sequence>
<dbReference type="RefSeq" id="WP_163803270.1">
    <property type="nucleotide sequence ID" value="NZ_AP022620.1"/>
</dbReference>